<evidence type="ECO:0000313" key="1">
    <source>
        <dbReference type="EMBL" id="SVE45754.1"/>
    </source>
</evidence>
<protein>
    <submittedName>
        <fullName evidence="1">Uncharacterized protein</fullName>
    </submittedName>
</protein>
<feature type="non-terminal residue" evidence="1">
    <location>
        <position position="1"/>
    </location>
</feature>
<accession>A0A383DN54</accession>
<dbReference type="EMBL" id="UINC01218639">
    <property type="protein sequence ID" value="SVE45754.1"/>
    <property type="molecule type" value="Genomic_DNA"/>
</dbReference>
<name>A0A383DN54_9ZZZZ</name>
<organism evidence="1">
    <name type="scientific">marine metagenome</name>
    <dbReference type="NCBI Taxonomy" id="408172"/>
    <lineage>
        <taxon>unclassified sequences</taxon>
        <taxon>metagenomes</taxon>
        <taxon>ecological metagenomes</taxon>
    </lineage>
</organism>
<sequence length="195" mass="21939">EGMAMVEIYLGDWQVLFGNSEAAARSYARANQLLLDAGIDQLTINRVFAEPKLLPAFNFISSWEQALAGLDARDQPSSSVEDVSNFSFRQWSPQFPYSKAPVDYGADDSLEMDDEYAIFSFNLAGLEEGGRWHRGRFRKGVSSPRDLELLTINFREPVNRMELENSILNLNFRPKLEDGAPQSVNATLSYQFAGE</sequence>
<proteinExistence type="predicted"/>
<gene>
    <name evidence="1" type="ORF">METZ01_LOCUS498608</name>
</gene>
<reference evidence="1" key="1">
    <citation type="submission" date="2018-05" db="EMBL/GenBank/DDBJ databases">
        <authorList>
            <person name="Lanie J.A."/>
            <person name="Ng W.-L."/>
            <person name="Kazmierczak K.M."/>
            <person name="Andrzejewski T.M."/>
            <person name="Davidsen T.M."/>
            <person name="Wayne K.J."/>
            <person name="Tettelin H."/>
            <person name="Glass J.I."/>
            <person name="Rusch D."/>
            <person name="Podicherti R."/>
            <person name="Tsui H.-C.T."/>
            <person name="Winkler M.E."/>
        </authorList>
    </citation>
    <scope>NUCLEOTIDE SEQUENCE</scope>
</reference>
<dbReference type="AlphaFoldDB" id="A0A383DN54"/>